<feature type="compositionally biased region" description="Polar residues" evidence="1">
    <location>
        <begin position="12"/>
        <end position="21"/>
    </location>
</feature>
<feature type="region of interest" description="Disordered" evidence="1">
    <location>
        <begin position="125"/>
        <end position="148"/>
    </location>
</feature>
<proteinExistence type="predicted"/>
<feature type="compositionally biased region" description="Basic and acidic residues" evidence="1">
    <location>
        <begin position="311"/>
        <end position="322"/>
    </location>
</feature>
<evidence type="ECO:0000256" key="1">
    <source>
        <dbReference type="SAM" id="MobiDB-lite"/>
    </source>
</evidence>
<protein>
    <submittedName>
        <fullName evidence="2">Uncharacterized protein</fullName>
    </submittedName>
</protein>
<sequence>MDTRTRTDEASTDISETNSERSLMITETSSPFRSIFSHNGKVATTTAVLEESDKQILEWAGKLELESMELRENSGKLIKVLNDNSKTLCKSLSKFNQLLEQDTATNGNVKKLINDLGAQMEAQLGKLSASSPPKSDARPHTAKPDPGYRQALVDELSRYNSKITRHVTNKQHETEKSMRCTQEMLFNVGSQMEDVQKVLVSLSKDMHALQARQASLETAFRERAAHVCDPQDVAASLNGTTLLHDSDDDHHKRSTPPPRTMVTRSMKRDRSTSPTVSTSQDDNDDDDNDGDDGDGPGRQLKRAARTIIPWEELRPDTLESEL</sequence>
<feature type="compositionally biased region" description="Acidic residues" evidence="1">
    <location>
        <begin position="281"/>
        <end position="294"/>
    </location>
</feature>
<name>A0AA35J1S4_SACUV</name>
<evidence type="ECO:0000313" key="3">
    <source>
        <dbReference type="Proteomes" id="UP001162090"/>
    </source>
</evidence>
<gene>
    <name evidence="2" type="primary">SUVC10G1370</name>
    <name evidence="2" type="ORF">SUVC_10G1370</name>
</gene>
<dbReference type="Pfam" id="PF09074">
    <property type="entry name" value="Mer2"/>
    <property type="match status" value="1"/>
</dbReference>
<reference evidence="2" key="1">
    <citation type="submission" date="2022-10" db="EMBL/GenBank/DDBJ databases">
        <authorList>
            <person name="Byrne P K."/>
        </authorList>
    </citation>
    <scope>NUCLEOTIDE SEQUENCE</scope>
    <source>
        <strain evidence="2">CBS7001</strain>
    </source>
</reference>
<feature type="region of interest" description="Disordered" evidence="1">
    <location>
        <begin position="241"/>
        <end position="322"/>
    </location>
</feature>
<dbReference type="EMBL" id="OX365921">
    <property type="protein sequence ID" value="CAI4044234.1"/>
    <property type="molecule type" value="Genomic_DNA"/>
</dbReference>
<dbReference type="GO" id="GO:0007131">
    <property type="term" value="P:reciprocal meiotic recombination"/>
    <property type="evidence" value="ECO:0007669"/>
    <property type="project" value="InterPro"/>
</dbReference>
<dbReference type="Proteomes" id="UP001162090">
    <property type="component" value="Chromosome 10"/>
</dbReference>
<dbReference type="AlphaFoldDB" id="A0AA35J1S4"/>
<accession>A0AA35J1S4</accession>
<dbReference type="InterPro" id="IPR015159">
    <property type="entry name" value="Rec107"/>
</dbReference>
<dbReference type="GO" id="GO:0000794">
    <property type="term" value="C:condensed nuclear chromosome"/>
    <property type="evidence" value="ECO:0007669"/>
    <property type="project" value="InterPro"/>
</dbReference>
<organism evidence="2 3">
    <name type="scientific">Saccharomyces uvarum</name>
    <name type="common">Yeast</name>
    <name type="synonym">Saccharomyces bayanus var. uvarum</name>
    <dbReference type="NCBI Taxonomy" id="230603"/>
    <lineage>
        <taxon>Eukaryota</taxon>
        <taxon>Fungi</taxon>
        <taxon>Dikarya</taxon>
        <taxon>Ascomycota</taxon>
        <taxon>Saccharomycotina</taxon>
        <taxon>Saccharomycetes</taxon>
        <taxon>Saccharomycetales</taxon>
        <taxon>Saccharomycetaceae</taxon>
        <taxon>Saccharomyces</taxon>
    </lineage>
</organism>
<feature type="region of interest" description="Disordered" evidence="1">
    <location>
        <begin position="1"/>
        <end position="21"/>
    </location>
</feature>
<evidence type="ECO:0000313" key="2">
    <source>
        <dbReference type="EMBL" id="CAI4044234.1"/>
    </source>
</evidence>